<dbReference type="InterPro" id="IPR005333">
    <property type="entry name" value="Transcription_factor_TCP"/>
</dbReference>
<accession>A0A8B7BV36</accession>
<evidence type="ECO:0000259" key="7">
    <source>
        <dbReference type="PROSITE" id="PS51369"/>
    </source>
</evidence>
<keyword evidence="4" id="KW-0804">Transcription</keyword>
<dbReference type="GO" id="GO:0043565">
    <property type="term" value="F:sequence-specific DNA binding"/>
    <property type="evidence" value="ECO:0007669"/>
    <property type="project" value="TreeGrafter"/>
</dbReference>
<dbReference type="Pfam" id="PF03634">
    <property type="entry name" value="TCP"/>
    <property type="match status" value="1"/>
</dbReference>
<dbReference type="Proteomes" id="UP000228380">
    <property type="component" value="Unplaced"/>
</dbReference>
<dbReference type="PANTHER" id="PTHR31072">
    <property type="entry name" value="TRANSCRIPTION FACTOR TCP4-RELATED"/>
    <property type="match status" value="1"/>
</dbReference>
<keyword evidence="3" id="KW-0238">DNA-binding</keyword>
<evidence type="ECO:0000256" key="3">
    <source>
        <dbReference type="ARBA" id="ARBA00023125"/>
    </source>
</evidence>
<dbReference type="GO" id="GO:0005634">
    <property type="term" value="C:nucleus"/>
    <property type="evidence" value="ECO:0007669"/>
    <property type="project" value="UniProtKB-SubCell"/>
</dbReference>
<dbReference type="RefSeq" id="XP_008786002.2">
    <property type="nucleotide sequence ID" value="XM_008787780.4"/>
</dbReference>
<sequence length="353" mass="38922">MTNQSLCVHKSDDASLMMIRYSQEKELPAKQGSASDDKAPTSTRPWSGLKDSRIVRVSRAFGGKDRHSKVSTVRGLRDRRVRLSVPTAIQLYDLQDRLGLNQPSKVIDWLLSAAHHEIDKLPPLQMPPGNFIQFPQSLQISHEATPQQASSSCVENLEFTTVNGARPLTLFSSRENQEVFGNEVVIENLAALSESNYWLSEVPQKAKQREAPIESSIKKGNNIRGKGTEDAIGIHFAQVSANDPLSRPHHSSLGLLSSAMPYTSYYQREPTNSYVSNLGIHSTPAEGPPTSNPSLLSLTPPSQLVFCPHGAMPSVFDFDTKQFSYLQAVSSASQNTPLNPTRTSQLRDLSSQR</sequence>
<dbReference type="KEGG" id="pda:103704480"/>
<keyword evidence="8" id="KW-1185">Reference proteome</keyword>
<keyword evidence="2" id="KW-0805">Transcription regulation</keyword>
<proteinExistence type="predicted"/>
<feature type="region of interest" description="Disordered" evidence="6">
    <location>
        <begin position="21"/>
        <end position="47"/>
    </location>
</feature>
<gene>
    <name evidence="9" type="primary">LOC103704480</name>
</gene>
<dbReference type="OrthoDB" id="1927134at2759"/>
<dbReference type="GO" id="GO:0003700">
    <property type="term" value="F:DNA-binding transcription factor activity"/>
    <property type="evidence" value="ECO:0007669"/>
    <property type="project" value="InterPro"/>
</dbReference>
<dbReference type="GeneID" id="103704480"/>
<protein>
    <submittedName>
        <fullName evidence="9">Uncharacterized protein LOC103704480 isoform X1</fullName>
    </submittedName>
</protein>
<evidence type="ECO:0000313" key="9">
    <source>
        <dbReference type="RefSeq" id="XP_008786002.2"/>
    </source>
</evidence>
<evidence type="ECO:0000256" key="6">
    <source>
        <dbReference type="SAM" id="MobiDB-lite"/>
    </source>
</evidence>
<dbReference type="PANTHER" id="PTHR31072:SF268">
    <property type="entry name" value="TCP DOMAIN-CONTAINING PROTEIN"/>
    <property type="match status" value="1"/>
</dbReference>
<evidence type="ECO:0000256" key="5">
    <source>
        <dbReference type="ARBA" id="ARBA00023242"/>
    </source>
</evidence>
<evidence type="ECO:0000256" key="1">
    <source>
        <dbReference type="ARBA" id="ARBA00004123"/>
    </source>
</evidence>
<dbReference type="AlphaFoldDB" id="A0A8B7BV36"/>
<reference evidence="9" key="1">
    <citation type="submission" date="2025-08" db="UniProtKB">
        <authorList>
            <consortium name="RefSeq"/>
        </authorList>
    </citation>
    <scope>IDENTIFICATION</scope>
    <source>
        <tissue evidence="9">Young leaves</tissue>
    </source>
</reference>
<organism evidence="8 9">
    <name type="scientific">Phoenix dactylifera</name>
    <name type="common">Date palm</name>
    <dbReference type="NCBI Taxonomy" id="42345"/>
    <lineage>
        <taxon>Eukaryota</taxon>
        <taxon>Viridiplantae</taxon>
        <taxon>Streptophyta</taxon>
        <taxon>Embryophyta</taxon>
        <taxon>Tracheophyta</taxon>
        <taxon>Spermatophyta</taxon>
        <taxon>Magnoliopsida</taxon>
        <taxon>Liliopsida</taxon>
        <taxon>Arecaceae</taxon>
        <taxon>Coryphoideae</taxon>
        <taxon>Phoeniceae</taxon>
        <taxon>Phoenix</taxon>
    </lineage>
</organism>
<dbReference type="InterPro" id="IPR017887">
    <property type="entry name" value="TF_TCP_subgr"/>
</dbReference>
<comment type="subcellular location">
    <subcellularLocation>
        <location evidence="1">Nucleus</location>
    </subcellularLocation>
</comment>
<name>A0A8B7BV36_PHODC</name>
<dbReference type="PROSITE" id="PS51369">
    <property type="entry name" value="TCP"/>
    <property type="match status" value="1"/>
</dbReference>
<evidence type="ECO:0000313" key="8">
    <source>
        <dbReference type="Proteomes" id="UP000228380"/>
    </source>
</evidence>
<evidence type="ECO:0000256" key="4">
    <source>
        <dbReference type="ARBA" id="ARBA00023163"/>
    </source>
</evidence>
<feature type="region of interest" description="Disordered" evidence="6">
    <location>
        <begin position="331"/>
        <end position="353"/>
    </location>
</feature>
<keyword evidence="5" id="KW-0539">Nucleus</keyword>
<evidence type="ECO:0000256" key="2">
    <source>
        <dbReference type="ARBA" id="ARBA00023015"/>
    </source>
</evidence>
<feature type="domain" description="TCP" evidence="7">
    <location>
        <begin position="63"/>
        <end position="121"/>
    </location>
</feature>